<dbReference type="InterPro" id="IPR058532">
    <property type="entry name" value="YjbR/MT2646/Rv2570-like"/>
</dbReference>
<dbReference type="AlphaFoldDB" id="A0A3D9HYV1"/>
<organism evidence="1 2">
    <name type="scientific">Cohnella lupini</name>
    <dbReference type="NCBI Taxonomy" id="1294267"/>
    <lineage>
        <taxon>Bacteria</taxon>
        <taxon>Bacillati</taxon>
        <taxon>Bacillota</taxon>
        <taxon>Bacilli</taxon>
        <taxon>Bacillales</taxon>
        <taxon>Paenibacillaceae</taxon>
        <taxon>Cohnella</taxon>
    </lineage>
</organism>
<dbReference type="OrthoDB" id="277063at2"/>
<proteinExistence type="predicted"/>
<reference evidence="1 2" key="1">
    <citation type="submission" date="2018-07" db="EMBL/GenBank/DDBJ databases">
        <title>Genomic Encyclopedia of Type Strains, Phase III (KMG-III): the genomes of soil and plant-associated and newly described type strains.</title>
        <authorList>
            <person name="Whitman W."/>
        </authorList>
    </citation>
    <scope>NUCLEOTIDE SEQUENCE [LARGE SCALE GENOMIC DNA]</scope>
    <source>
        <strain evidence="1 2">CECT 8236</strain>
    </source>
</reference>
<comment type="caution">
    <text evidence="1">The sequence shown here is derived from an EMBL/GenBank/DDBJ whole genome shotgun (WGS) entry which is preliminary data.</text>
</comment>
<gene>
    <name evidence="1" type="ORF">DFP95_1227</name>
</gene>
<protein>
    <submittedName>
        <fullName evidence="1">Putative DNA-binding protein (MmcQ/YjbR family)</fullName>
    </submittedName>
</protein>
<dbReference type="GO" id="GO:0003677">
    <property type="term" value="F:DNA binding"/>
    <property type="evidence" value="ECO:0007669"/>
    <property type="project" value="UniProtKB-KW"/>
</dbReference>
<dbReference type="EMBL" id="QRDY01000022">
    <property type="protein sequence ID" value="RED54682.1"/>
    <property type="molecule type" value="Genomic_DNA"/>
</dbReference>
<keyword evidence="1" id="KW-0238">DNA-binding</keyword>
<dbReference type="InterPro" id="IPR038056">
    <property type="entry name" value="YjbR-like_sf"/>
</dbReference>
<dbReference type="RefSeq" id="WP_115995218.1">
    <property type="nucleotide sequence ID" value="NZ_QRDY01000022.1"/>
</dbReference>
<dbReference type="SUPFAM" id="SSF142906">
    <property type="entry name" value="YjbR-like"/>
    <property type="match status" value="1"/>
</dbReference>
<dbReference type="Gene3D" id="3.90.1150.30">
    <property type="match status" value="1"/>
</dbReference>
<evidence type="ECO:0000313" key="1">
    <source>
        <dbReference type="EMBL" id="RED54682.1"/>
    </source>
</evidence>
<dbReference type="Pfam" id="PF04237">
    <property type="entry name" value="YjbR"/>
    <property type="match status" value="1"/>
</dbReference>
<dbReference type="Proteomes" id="UP000256869">
    <property type="component" value="Unassembled WGS sequence"/>
</dbReference>
<evidence type="ECO:0000313" key="2">
    <source>
        <dbReference type="Proteomes" id="UP000256869"/>
    </source>
</evidence>
<sequence length="115" mass="13446">MDSEWLGRIRRLCLSFPDTSERDSHGAPTFFFKDKKMFVQYRDNHHGDGRLALWCASTSDVRSTLIQSEPEIYFLPPYVAHLGWVGVRLDRDVSWEEIESVVGDAYLNKRNPKRK</sequence>
<name>A0A3D9HYV1_9BACL</name>
<accession>A0A3D9HYV1</accession>
<keyword evidence="2" id="KW-1185">Reference proteome</keyword>